<gene>
    <name evidence="3" type="ORF">QLS97_16590</name>
</gene>
<dbReference type="InterPro" id="IPR045951">
    <property type="entry name" value="DUF6371"/>
</dbReference>
<dbReference type="Proteomes" id="UP001228643">
    <property type="component" value="Unassembled WGS sequence"/>
</dbReference>
<dbReference type="EMBL" id="JASCRY010000007">
    <property type="protein sequence ID" value="MDI5951271.1"/>
    <property type="molecule type" value="Genomic_DNA"/>
</dbReference>
<sequence>MHKYTLHKKSTKHPCPNCNKKTMVLYIDVESSEYVSLIVGRCDREINCGYYYTPKSYFMDNNIEYKIHVPYEAKSVKQEQISYHNEKELLATFKYHSENNFISFLLSKFDIQEVEKIVDEYKIGTANFWHFGTIFWQIDEKNLIRGGKIIIYNKSGKRTKYINWVHSLKIKWDEITGFKLSQCFFGEHLINGNENIIAIVESEKTACIMSILFKKYIWLAAGSLNGLNETKMKVLKKRKIILYPDLGVCGPNGSPFSIWKSKCEYFKSKGFDIQISNLLELKGNVEDRNNGFDIADYFLENINYTPKKLDSNEHKLINLLYQKNKNLKLLIDVFDLRDYYGNTISLSLKE</sequence>
<organism evidence="3 4">
    <name type="scientific">Flavobacterium yafengii</name>
    <dbReference type="NCBI Taxonomy" id="3041253"/>
    <lineage>
        <taxon>Bacteria</taxon>
        <taxon>Pseudomonadati</taxon>
        <taxon>Bacteroidota</taxon>
        <taxon>Flavobacteriia</taxon>
        <taxon>Flavobacteriales</taxon>
        <taxon>Flavobacteriaceae</taxon>
        <taxon>Flavobacterium</taxon>
    </lineage>
</organism>
<dbReference type="Pfam" id="PF19898">
    <property type="entry name" value="DUF6371"/>
    <property type="match status" value="1"/>
</dbReference>
<proteinExistence type="predicted"/>
<comment type="caution">
    <text evidence="3">The sequence shown here is derived from an EMBL/GenBank/DDBJ whole genome shotgun (WGS) entry which is preliminary data.</text>
</comment>
<evidence type="ECO:0000259" key="2">
    <source>
        <dbReference type="Pfam" id="PF21957"/>
    </source>
</evidence>
<dbReference type="NCBIfam" id="NF040506">
    <property type="entry name" value="PG0870_Nterm"/>
    <property type="match status" value="1"/>
</dbReference>
<evidence type="ECO:0000313" key="4">
    <source>
        <dbReference type="Proteomes" id="UP001228643"/>
    </source>
</evidence>
<reference evidence="3 4" key="1">
    <citation type="submission" date="2023-04" db="EMBL/GenBank/DDBJ databases">
        <title>Two novel species of Flavobacterium.</title>
        <authorList>
            <person name="Liu Q."/>
            <person name="Xin Y.-H."/>
        </authorList>
    </citation>
    <scope>NUCLEOTIDE SEQUENCE [LARGE SCALE GENOMIC DNA]</scope>
    <source>
        <strain evidence="3 4">LB2P87</strain>
    </source>
</reference>
<accession>A0AAW6TS76</accession>
<feature type="domain" description="DUF6371" evidence="1">
    <location>
        <begin position="99"/>
        <end position="246"/>
    </location>
</feature>
<evidence type="ECO:0000259" key="1">
    <source>
        <dbReference type="Pfam" id="PF19898"/>
    </source>
</evidence>
<dbReference type="Pfam" id="PF21957">
    <property type="entry name" value="Zn_ribbon_16"/>
    <property type="match status" value="1"/>
</dbReference>
<dbReference type="InterPro" id="IPR047731">
    <property type="entry name" value="Zinc_ribbon_put"/>
</dbReference>
<evidence type="ECO:0000313" key="3">
    <source>
        <dbReference type="EMBL" id="MDI5951271.1"/>
    </source>
</evidence>
<name>A0AAW6TS76_9FLAO</name>
<dbReference type="AlphaFoldDB" id="A0AAW6TS76"/>
<keyword evidence="4" id="KW-1185">Reference proteome</keyword>
<protein>
    <submittedName>
        <fullName evidence="3">DUF6371 domain-containing protein</fullName>
    </submittedName>
</protein>
<feature type="domain" description="Zinc beta-ribbon finger putative" evidence="2">
    <location>
        <begin position="2"/>
        <end position="62"/>
    </location>
</feature>
<dbReference type="RefSeq" id="WP_282718246.1">
    <property type="nucleotide sequence ID" value="NZ_JASCRY010000007.1"/>
</dbReference>